<dbReference type="Pfam" id="PF11188">
    <property type="entry name" value="DUF2975"/>
    <property type="match status" value="1"/>
</dbReference>
<feature type="transmembrane region" description="Helical" evidence="1">
    <location>
        <begin position="68"/>
        <end position="84"/>
    </location>
</feature>
<evidence type="ECO:0000256" key="1">
    <source>
        <dbReference type="SAM" id="Phobius"/>
    </source>
</evidence>
<organism evidence="2 3">
    <name type="scientific">Brevundimonas subvibrioides</name>
    <dbReference type="NCBI Taxonomy" id="74313"/>
    <lineage>
        <taxon>Bacteria</taxon>
        <taxon>Pseudomonadati</taxon>
        <taxon>Pseudomonadota</taxon>
        <taxon>Alphaproteobacteria</taxon>
        <taxon>Caulobacterales</taxon>
        <taxon>Caulobacteraceae</taxon>
        <taxon>Brevundimonas</taxon>
    </lineage>
</organism>
<keyword evidence="1" id="KW-0472">Membrane</keyword>
<dbReference type="InterPro" id="IPR021354">
    <property type="entry name" value="DUF2975"/>
</dbReference>
<feature type="transmembrane region" description="Helical" evidence="1">
    <location>
        <begin position="139"/>
        <end position="159"/>
    </location>
</feature>
<accession>A0A258HFT5</accession>
<gene>
    <name evidence="2" type="ORF">B7Y86_14045</name>
</gene>
<evidence type="ECO:0000313" key="3">
    <source>
        <dbReference type="Proteomes" id="UP000216147"/>
    </source>
</evidence>
<evidence type="ECO:0000313" key="2">
    <source>
        <dbReference type="EMBL" id="OYX55202.1"/>
    </source>
</evidence>
<dbReference type="Proteomes" id="UP000216147">
    <property type="component" value="Unassembled WGS sequence"/>
</dbReference>
<proteinExistence type="predicted"/>
<comment type="caution">
    <text evidence="2">The sequence shown here is derived from an EMBL/GenBank/DDBJ whole genome shotgun (WGS) entry which is preliminary data.</text>
</comment>
<dbReference type="EMBL" id="NCEQ01000015">
    <property type="protein sequence ID" value="OYX55202.1"/>
    <property type="molecule type" value="Genomic_DNA"/>
</dbReference>
<feature type="transmembrane region" description="Helical" evidence="1">
    <location>
        <begin position="105"/>
        <end position="127"/>
    </location>
</feature>
<reference evidence="2 3" key="1">
    <citation type="submission" date="2017-03" db="EMBL/GenBank/DDBJ databases">
        <title>Lifting the veil on microbial sulfur biogeochemistry in mining wastewaters.</title>
        <authorList>
            <person name="Kantor R.S."/>
            <person name="Colenbrander Nelson T."/>
            <person name="Marshall S."/>
            <person name="Bennett D."/>
            <person name="Apte S."/>
            <person name="Camacho D."/>
            <person name="Thomas B.C."/>
            <person name="Warren L.A."/>
            <person name="Banfield J.F."/>
        </authorList>
    </citation>
    <scope>NUCLEOTIDE SEQUENCE [LARGE SCALE GENOMIC DNA]</scope>
    <source>
        <strain evidence="2">32-68-21</strain>
    </source>
</reference>
<sequence>MKLIGRRSVASVLRWVLGFVNIVVAFAVIATGLMLAASLVMPDFGAGFIDALADNEAGWRTLMLNERATFLAAFVATLSTWWILNRLRRMFLAVNQGDAFERANVGRLQGVGLGLIGVQISAFILAWTVPEGIIDDLDYSVDLGAWLGILIVFMLAEVFRQGAAMRDDQQMTV</sequence>
<keyword evidence="1" id="KW-1133">Transmembrane helix</keyword>
<evidence type="ECO:0008006" key="4">
    <source>
        <dbReference type="Google" id="ProtNLM"/>
    </source>
</evidence>
<dbReference type="AlphaFoldDB" id="A0A258HFT5"/>
<feature type="transmembrane region" description="Helical" evidence="1">
    <location>
        <begin position="12"/>
        <end position="37"/>
    </location>
</feature>
<keyword evidence="1" id="KW-0812">Transmembrane</keyword>
<name>A0A258HFT5_9CAUL</name>
<protein>
    <recommendedName>
        <fullName evidence="4">DUF2975 domain-containing protein</fullName>
    </recommendedName>
</protein>